<dbReference type="OrthoDB" id="5086500at2759"/>
<name>A0A6A6EKI7_9PEZI</name>
<proteinExistence type="predicted"/>
<evidence type="ECO:0000313" key="2">
    <source>
        <dbReference type="Proteomes" id="UP000800200"/>
    </source>
</evidence>
<accession>A0A6A6EKI7</accession>
<dbReference type="AlphaFoldDB" id="A0A6A6EKI7"/>
<keyword evidence="2" id="KW-1185">Reference proteome</keyword>
<gene>
    <name evidence="1" type="ORF">K469DRAFT_538796</name>
</gene>
<evidence type="ECO:0000313" key="1">
    <source>
        <dbReference type="EMBL" id="KAF2191553.1"/>
    </source>
</evidence>
<protein>
    <submittedName>
        <fullName evidence="1">Uncharacterized protein</fullName>
    </submittedName>
</protein>
<feature type="non-terminal residue" evidence="1">
    <location>
        <position position="1"/>
    </location>
</feature>
<sequence length="65" mass="7044">SVTGLNPDNKSFHAEATWAAGNKLWLPDFLPQPLPGARVILFGYNSNVAFKSSTAGEYGHAKNRL</sequence>
<dbReference type="EMBL" id="ML994617">
    <property type="protein sequence ID" value="KAF2191553.1"/>
    <property type="molecule type" value="Genomic_DNA"/>
</dbReference>
<organism evidence="1 2">
    <name type="scientific">Zopfia rhizophila CBS 207.26</name>
    <dbReference type="NCBI Taxonomy" id="1314779"/>
    <lineage>
        <taxon>Eukaryota</taxon>
        <taxon>Fungi</taxon>
        <taxon>Dikarya</taxon>
        <taxon>Ascomycota</taxon>
        <taxon>Pezizomycotina</taxon>
        <taxon>Dothideomycetes</taxon>
        <taxon>Dothideomycetes incertae sedis</taxon>
        <taxon>Zopfiaceae</taxon>
        <taxon>Zopfia</taxon>
    </lineage>
</organism>
<feature type="non-terminal residue" evidence="1">
    <location>
        <position position="65"/>
    </location>
</feature>
<reference evidence="1" key="1">
    <citation type="journal article" date="2020" name="Stud. Mycol.">
        <title>101 Dothideomycetes genomes: a test case for predicting lifestyles and emergence of pathogens.</title>
        <authorList>
            <person name="Haridas S."/>
            <person name="Albert R."/>
            <person name="Binder M."/>
            <person name="Bloem J."/>
            <person name="Labutti K."/>
            <person name="Salamov A."/>
            <person name="Andreopoulos B."/>
            <person name="Baker S."/>
            <person name="Barry K."/>
            <person name="Bills G."/>
            <person name="Bluhm B."/>
            <person name="Cannon C."/>
            <person name="Castanera R."/>
            <person name="Culley D."/>
            <person name="Daum C."/>
            <person name="Ezra D."/>
            <person name="Gonzalez J."/>
            <person name="Henrissat B."/>
            <person name="Kuo A."/>
            <person name="Liang C."/>
            <person name="Lipzen A."/>
            <person name="Lutzoni F."/>
            <person name="Magnuson J."/>
            <person name="Mondo S."/>
            <person name="Nolan M."/>
            <person name="Ohm R."/>
            <person name="Pangilinan J."/>
            <person name="Park H.-J."/>
            <person name="Ramirez L."/>
            <person name="Alfaro M."/>
            <person name="Sun H."/>
            <person name="Tritt A."/>
            <person name="Yoshinaga Y."/>
            <person name="Zwiers L.-H."/>
            <person name="Turgeon B."/>
            <person name="Goodwin S."/>
            <person name="Spatafora J."/>
            <person name="Crous P."/>
            <person name="Grigoriev I."/>
        </authorList>
    </citation>
    <scope>NUCLEOTIDE SEQUENCE</scope>
    <source>
        <strain evidence="1">CBS 207.26</strain>
    </source>
</reference>
<dbReference type="Proteomes" id="UP000800200">
    <property type="component" value="Unassembled WGS sequence"/>
</dbReference>